<gene>
    <name evidence="1" type="ORF">S03H2_11915</name>
</gene>
<sequence>MIRRLVGPIVLALGFVSALMVFLGNAGTGLASPSQTGTTLCVDPGSVPTCTVTIQEAIDIAIPGDV</sequence>
<comment type="caution">
    <text evidence="1">The sequence shown here is derived from an EMBL/GenBank/DDBJ whole genome shotgun (WGS) entry which is preliminary data.</text>
</comment>
<accession>X1GT32</accession>
<proteinExistence type="predicted"/>
<organism evidence="1">
    <name type="scientific">marine sediment metagenome</name>
    <dbReference type="NCBI Taxonomy" id="412755"/>
    <lineage>
        <taxon>unclassified sequences</taxon>
        <taxon>metagenomes</taxon>
        <taxon>ecological metagenomes</taxon>
    </lineage>
</organism>
<feature type="non-terminal residue" evidence="1">
    <location>
        <position position="66"/>
    </location>
</feature>
<reference evidence="1" key="1">
    <citation type="journal article" date="2014" name="Front. Microbiol.">
        <title>High frequency of phylogenetically diverse reductive dehalogenase-homologous genes in deep subseafloor sedimentary metagenomes.</title>
        <authorList>
            <person name="Kawai M."/>
            <person name="Futagami T."/>
            <person name="Toyoda A."/>
            <person name="Takaki Y."/>
            <person name="Nishi S."/>
            <person name="Hori S."/>
            <person name="Arai W."/>
            <person name="Tsubouchi T."/>
            <person name="Morono Y."/>
            <person name="Uchiyama I."/>
            <person name="Ito T."/>
            <person name="Fujiyama A."/>
            <person name="Inagaki F."/>
            <person name="Takami H."/>
        </authorList>
    </citation>
    <scope>NUCLEOTIDE SEQUENCE</scope>
    <source>
        <strain evidence="1">Expedition CK06-06</strain>
    </source>
</reference>
<evidence type="ECO:0000313" key="1">
    <source>
        <dbReference type="EMBL" id="GAH44779.1"/>
    </source>
</evidence>
<protein>
    <submittedName>
        <fullName evidence="1">Uncharacterized protein</fullName>
    </submittedName>
</protein>
<dbReference type="AlphaFoldDB" id="X1GT32"/>
<dbReference type="EMBL" id="BARU01006064">
    <property type="protein sequence ID" value="GAH44779.1"/>
    <property type="molecule type" value="Genomic_DNA"/>
</dbReference>
<name>X1GT32_9ZZZZ</name>